<dbReference type="Proteomes" id="UP000070376">
    <property type="component" value="Unassembled WGS sequence"/>
</dbReference>
<evidence type="ECO:0000313" key="2">
    <source>
        <dbReference type="Proteomes" id="UP000070376"/>
    </source>
</evidence>
<dbReference type="EMBL" id="LRPN01000138">
    <property type="protein sequence ID" value="KWZ78683.1"/>
    <property type="molecule type" value="Genomic_DNA"/>
</dbReference>
<proteinExistence type="predicted"/>
<gene>
    <name evidence="1" type="ORF">HMPREF3213_02939</name>
</gene>
<comment type="caution">
    <text evidence="1">The sequence shown here is derived from an EMBL/GenBank/DDBJ whole genome shotgun (WGS) entry which is preliminary data.</text>
</comment>
<protein>
    <submittedName>
        <fullName evidence="1">Uncharacterized protein</fullName>
    </submittedName>
</protein>
<dbReference type="AlphaFoldDB" id="A0A133KGG9"/>
<dbReference type="PATRIC" id="fig|1398.22.peg.2942"/>
<name>A0A133KGG9_HEYCO</name>
<reference evidence="2" key="1">
    <citation type="submission" date="2016-01" db="EMBL/GenBank/DDBJ databases">
        <authorList>
            <person name="Mitreva M."/>
            <person name="Pepin K.H."/>
            <person name="Mihindukulasuriya K.A."/>
            <person name="Fulton R."/>
            <person name="Fronick C."/>
            <person name="O'Laughlin M."/>
            <person name="Miner T."/>
            <person name="Herter B."/>
            <person name="Rosa B.A."/>
            <person name="Cordes M."/>
            <person name="Tomlinson C."/>
            <person name="Wollam A."/>
            <person name="Palsikar V.B."/>
            <person name="Mardis E.R."/>
            <person name="Wilson R.K."/>
        </authorList>
    </citation>
    <scope>NUCLEOTIDE SEQUENCE [LARGE SCALE GENOMIC DNA]</scope>
    <source>
        <strain evidence="2">GED7749B</strain>
    </source>
</reference>
<evidence type="ECO:0000313" key="1">
    <source>
        <dbReference type="EMBL" id="KWZ78683.1"/>
    </source>
</evidence>
<organism evidence="1 2">
    <name type="scientific">Heyndrickxia coagulans</name>
    <name type="common">Weizmannia coagulans</name>
    <dbReference type="NCBI Taxonomy" id="1398"/>
    <lineage>
        <taxon>Bacteria</taxon>
        <taxon>Bacillati</taxon>
        <taxon>Bacillota</taxon>
        <taxon>Bacilli</taxon>
        <taxon>Bacillales</taxon>
        <taxon>Bacillaceae</taxon>
        <taxon>Heyndrickxia</taxon>
    </lineage>
</organism>
<accession>A0A133KGG9</accession>
<sequence length="67" mass="7301">MGGQAKRKNNYTLPVGPCQTFIWKVICCSSVAQVAKNILKAAVRLSFVFRTCDEGHFIAGEPVICPS</sequence>